<keyword evidence="4 7" id="KW-0812">Transmembrane</keyword>
<dbReference type="Pfam" id="PF03601">
    <property type="entry name" value="Cons_hypoth698"/>
    <property type="match status" value="1"/>
</dbReference>
<feature type="transmembrane region" description="Helical" evidence="7">
    <location>
        <begin position="109"/>
        <end position="130"/>
    </location>
</feature>
<feature type="transmembrane region" description="Helical" evidence="7">
    <location>
        <begin position="54"/>
        <end position="72"/>
    </location>
</feature>
<dbReference type="Proteomes" id="UP000193355">
    <property type="component" value="Unassembled WGS sequence"/>
</dbReference>
<evidence type="ECO:0000256" key="4">
    <source>
        <dbReference type="ARBA" id="ARBA00022692"/>
    </source>
</evidence>
<dbReference type="OrthoDB" id="9811391at2"/>
<comment type="similarity">
    <text evidence="2">Belongs to the UPF0324 family.</text>
</comment>
<dbReference type="GO" id="GO:0005886">
    <property type="term" value="C:plasma membrane"/>
    <property type="evidence" value="ECO:0007669"/>
    <property type="project" value="UniProtKB-SubCell"/>
</dbReference>
<dbReference type="InterPro" id="IPR018383">
    <property type="entry name" value="UPF0324_pro"/>
</dbReference>
<evidence type="ECO:0000256" key="5">
    <source>
        <dbReference type="ARBA" id="ARBA00022989"/>
    </source>
</evidence>
<protein>
    <submittedName>
        <fullName evidence="8">Conserved hypothetical integral membrane protein</fullName>
    </submittedName>
</protein>
<feature type="transmembrane region" description="Helical" evidence="7">
    <location>
        <begin position="79"/>
        <end position="97"/>
    </location>
</feature>
<dbReference type="AlphaFoldDB" id="A0A1X7ILM8"/>
<evidence type="ECO:0000256" key="2">
    <source>
        <dbReference type="ARBA" id="ARBA00007977"/>
    </source>
</evidence>
<keyword evidence="9" id="KW-1185">Reference proteome</keyword>
<sequence>MERVIRNPISWLVVAFALSTLTSSPATGLCTGALLGLTVGNPARSSTSKAGKYLLQGSVVLLGFGLQIGVVLKVGSESLGITAISIGLTLGIGWLLGRALKVDRELSTLLSGGTAICGGSAIAAIAPAIGASGANTAVAMAVGFLLNGVALVLFPPIGHAFGLTQDQFGLWAALAIHDTSSVVGAGAAYGTVALALATTVKLTRALWIVPVSFVAARLHKKDSSAKIQWFLVGFMAAALIRSLIPQADPAWTGLASLGKRLMTATLFLVGAGLTVEDLRKAGGRPLLCAILLWITVTTVSLILIKGNFIALAV</sequence>
<gene>
    <name evidence="8" type="ORF">SAMN06275492_10353</name>
</gene>
<evidence type="ECO:0000256" key="7">
    <source>
        <dbReference type="SAM" id="Phobius"/>
    </source>
</evidence>
<keyword evidence="3" id="KW-1003">Cell membrane</keyword>
<feature type="transmembrane region" description="Helical" evidence="7">
    <location>
        <begin position="227"/>
        <end position="244"/>
    </location>
</feature>
<accession>A0A1X7ILM8</accession>
<keyword evidence="5 7" id="KW-1133">Transmembrane helix</keyword>
<feature type="transmembrane region" description="Helical" evidence="7">
    <location>
        <begin position="170"/>
        <end position="197"/>
    </location>
</feature>
<keyword evidence="6 7" id="KW-0472">Membrane</keyword>
<evidence type="ECO:0000256" key="6">
    <source>
        <dbReference type="ARBA" id="ARBA00023136"/>
    </source>
</evidence>
<proteinExistence type="inferred from homology"/>
<evidence type="ECO:0000313" key="8">
    <source>
        <dbReference type="EMBL" id="SMG15603.1"/>
    </source>
</evidence>
<name>A0A1X7ILM8_9BACT</name>
<dbReference type="RefSeq" id="WP_085543770.1">
    <property type="nucleotide sequence ID" value="NZ_FXBB01000003.1"/>
</dbReference>
<feature type="transmembrane region" description="Helical" evidence="7">
    <location>
        <begin position="286"/>
        <end position="304"/>
    </location>
</feature>
<evidence type="ECO:0000256" key="1">
    <source>
        <dbReference type="ARBA" id="ARBA00004651"/>
    </source>
</evidence>
<dbReference type="EMBL" id="FXBB01000003">
    <property type="protein sequence ID" value="SMG15603.1"/>
    <property type="molecule type" value="Genomic_DNA"/>
</dbReference>
<comment type="subcellular location">
    <subcellularLocation>
        <location evidence="1">Cell membrane</location>
        <topology evidence="1">Multi-pass membrane protein</topology>
    </subcellularLocation>
</comment>
<dbReference type="PANTHER" id="PTHR30106">
    <property type="entry name" value="INNER MEMBRANE PROTEIN YEIH-RELATED"/>
    <property type="match status" value="1"/>
</dbReference>
<organism evidence="8 9">
    <name type="scientific">Dethiosulfovibrio salsuginis</name>
    <dbReference type="NCBI Taxonomy" id="561720"/>
    <lineage>
        <taxon>Bacteria</taxon>
        <taxon>Thermotogati</taxon>
        <taxon>Synergistota</taxon>
        <taxon>Synergistia</taxon>
        <taxon>Synergistales</taxon>
        <taxon>Dethiosulfovibrionaceae</taxon>
        <taxon>Dethiosulfovibrio</taxon>
    </lineage>
</organism>
<dbReference type="STRING" id="561720.SAMN06275492_10353"/>
<feature type="transmembrane region" description="Helical" evidence="7">
    <location>
        <begin position="137"/>
        <end position="158"/>
    </location>
</feature>
<evidence type="ECO:0000256" key="3">
    <source>
        <dbReference type="ARBA" id="ARBA00022475"/>
    </source>
</evidence>
<dbReference type="PANTHER" id="PTHR30106:SF1">
    <property type="entry name" value="UPF0324 MEMBRANE PROTEIN FN0533"/>
    <property type="match status" value="1"/>
</dbReference>
<evidence type="ECO:0000313" key="9">
    <source>
        <dbReference type="Proteomes" id="UP000193355"/>
    </source>
</evidence>
<reference evidence="9" key="1">
    <citation type="submission" date="2017-04" db="EMBL/GenBank/DDBJ databases">
        <authorList>
            <person name="Varghese N."/>
            <person name="Submissions S."/>
        </authorList>
    </citation>
    <scope>NUCLEOTIDE SEQUENCE [LARGE SCALE GENOMIC DNA]</scope>
    <source>
        <strain evidence="9">USBA 82</strain>
    </source>
</reference>